<dbReference type="Gene3D" id="1.25.40.10">
    <property type="entry name" value="Tetratricopeptide repeat domain"/>
    <property type="match status" value="1"/>
</dbReference>
<feature type="non-terminal residue" evidence="2">
    <location>
        <position position="1"/>
    </location>
</feature>
<reference evidence="3" key="1">
    <citation type="journal article" date="2018" name="Nat. Microbiol.">
        <title>Leveraging single-cell genomics to expand the fungal tree of life.</title>
        <authorList>
            <person name="Ahrendt S.R."/>
            <person name="Quandt C.A."/>
            <person name="Ciobanu D."/>
            <person name="Clum A."/>
            <person name="Salamov A."/>
            <person name="Andreopoulos B."/>
            <person name="Cheng J.F."/>
            <person name="Woyke T."/>
            <person name="Pelin A."/>
            <person name="Henrissat B."/>
            <person name="Reynolds N.K."/>
            <person name="Benny G.L."/>
            <person name="Smith M.E."/>
            <person name="James T.Y."/>
            <person name="Grigoriev I.V."/>
        </authorList>
    </citation>
    <scope>NUCLEOTIDE SEQUENCE [LARGE SCALE GENOMIC DNA]</scope>
    <source>
        <strain evidence="3">RSA 1356</strain>
    </source>
</reference>
<dbReference type="PANTHER" id="PTHR28654">
    <property type="entry name" value="AXIN INTERACTOR, DORSALIZATION-ASSOCIATED PROTEIN"/>
    <property type="match status" value="1"/>
</dbReference>
<feature type="compositionally biased region" description="Acidic residues" evidence="1">
    <location>
        <begin position="248"/>
        <end position="282"/>
    </location>
</feature>
<dbReference type="InterPro" id="IPR011990">
    <property type="entry name" value="TPR-like_helical_dom_sf"/>
</dbReference>
<dbReference type="AlphaFoldDB" id="A0A4P9XH00"/>
<gene>
    <name evidence="2" type="ORF">THASP1DRAFT_20505</name>
</gene>
<dbReference type="GO" id="GO:0048264">
    <property type="term" value="P:determination of ventral identity"/>
    <property type="evidence" value="ECO:0007669"/>
    <property type="project" value="TreeGrafter"/>
</dbReference>
<protein>
    <recommendedName>
        <fullName evidence="4">TPR-like protein</fullName>
    </recommendedName>
</protein>
<dbReference type="PANTHER" id="PTHR28654:SF1">
    <property type="entry name" value="AXIN INTERACTOR, DORSALIZATION-ASSOCIATED PROTEIN"/>
    <property type="match status" value="1"/>
</dbReference>
<dbReference type="CDD" id="cd24142">
    <property type="entry name" value="ACL4-like"/>
    <property type="match status" value="1"/>
</dbReference>
<dbReference type="GO" id="GO:0035091">
    <property type="term" value="F:phosphatidylinositol binding"/>
    <property type="evidence" value="ECO:0007669"/>
    <property type="project" value="TreeGrafter"/>
</dbReference>
<dbReference type="STRING" id="78915.A0A4P9XH00"/>
<evidence type="ECO:0000313" key="2">
    <source>
        <dbReference type="EMBL" id="RKP04917.1"/>
    </source>
</evidence>
<dbReference type="SUPFAM" id="SSF48452">
    <property type="entry name" value="TPR-like"/>
    <property type="match status" value="1"/>
</dbReference>
<organism evidence="2 3">
    <name type="scientific">Thamnocephalis sphaerospora</name>
    <dbReference type="NCBI Taxonomy" id="78915"/>
    <lineage>
        <taxon>Eukaryota</taxon>
        <taxon>Fungi</taxon>
        <taxon>Fungi incertae sedis</taxon>
        <taxon>Zoopagomycota</taxon>
        <taxon>Zoopagomycotina</taxon>
        <taxon>Zoopagomycetes</taxon>
        <taxon>Zoopagales</taxon>
        <taxon>Sigmoideomycetaceae</taxon>
        <taxon>Thamnocephalis</taxon>
    </lineage>
</organism>
<dbReference type="EMBL" id="KZ993368">
    <property type="protein sequence ID" value="RKP04917.1"/>
    <property type="molecule type" value="Genomic_DNA"/>
</dbReference>
<dbReference type="Proteomes" id="UP000271241">
    <property type="component" value="Unassembled WGS sequence"/>
</dbReference>
<dbReference type="OrthoDB" id="1914839at2759"/>
<dbReference type="GO" id="GO:0016020">
    <property type="term" value="C:membrane"/>
    <property type="evidence" value="ECO:0007669"/>
    <property type="project" value="TreeGrafter"/>
</dbReference>
<accession>A0A4P9XH00</accession>
<proteinExistence type="predicted"/>
<feature type="region of interest" description="Disordered" evidence="1">
    <location>
        <begin position="239"/>
        <end position="282"/>
    </location>
</feature>
<sequence>RSVELEPAKGHEKYLCLGQLSVGIDALQYYERAVERLSAERVAYAAESDEAKILARQLSSALVSMTEIYLTDCCFEADAEQKCEQYLEQAVQADATNAEVYQTLASVRLSQQRPEDAKQALEKSVSLWIDLDPRDPAYPQSDARIALVKLMLEMELYDRALTILDGLQREDDQSVDMWYLFGWTYYCQGEQEGVTQERRLEVWEEARECLLQTEKLYQQQEHDDEGILEHAQELLATLNAALPPRSGDDEEEEEEEGAGGKDGEEDWEDIASSGDEEDAMEM</sequence>
<evidence type="ECO:0008006" key="4">
    <source>
        <dbReference type="Google" id="ProtNLM"/>
    </source>
</evidence>
<name>A0A4P9XH00_9FUNG</name>
<keyword evidence="3" id="KW-1185">Reference proteome</keyword>
<evidence type="ECO:0000256" key="1">
    <source>
        <dbReference type="SAM" id="MobiDB-lite"/>
    </source>
</evidence>
<evidence type="ECO:0000313" key="3">
    <source>
        <dbReference type="Proteomes" id="UP000271241"/>
    </source>
</evidence>